<dbReference type="InterPro" id="IPR018114">
    <property type="entry name" value="TRYPSIN_HIS"/>
</dbReference>
<dbReference type="RefSeq" id="XP_004399358.1">
    <property type="nucleotide sequence ID" value="XM_004399301.1"/>
</dbReference>
<accession>A0A9B0GHI4</accession>
<dbReference type="InterPro" id="IPR043504">
    <property type="entry name" value="Peptidase_S1_PA_chymotrypsin"/>
</dbReference>
<dbReference type="PRINTS" id="PR00722">
    <property type="entry name" value="CHYMOTRYPSIN"/>
</dbReference>
<keyword evidence="6" id="KW-0325">Glycoprotein</keyword>
<evidence type="ECO:0000256" key="2">
    <source>
        <dbReference type="ARBA" id="ARBA00022698"/>
    </source>
</evidence>
<evidence type="ECO:0000259" key="12">
    <source>
        <dbReference type="PROSITE" id="PS50240"/>
    </source>
</evidence>
<feature type="region of interest" description="Disordered" evidence="11">
    <location>
        <begin position="118"/>
        <end position="142"/>
    </location>
</feature>
<dbReference type="PROSITE" id="PS00134">
    <property type="entry name" value="TRYPSIN_HIS"/>
    <property type="match status" value="1"/>
</dbReference>
<dbReference type="InterPro" id="IPR009003">
    <property type="entry name" value="Peptidase_S1_PA"/>
</dbReference>
<dbReference type="AlphaFoldDB" id="A0A9B0GHI4"/>
<keyword evidence="2" id="KW-0888">Threonine protease</keyword>
<dbReference type="GO" id="GO:0004298">
    <property type="term" value="F:threonine-type endopeptidase activity"/>
    <property type="evidence" value="ECO:0007669"/>
    <property type="project" value="UniProtKB-KW"/>
</dbReference>
<dbReference type="FunFam" id="2.40.10.10:FF:000127">
    <property type="entry name" value="Probable threonine protease PRSS50"/>
    <property type="match status" value="1"/>
</dbReference>
<keyword evidence="13" id="KW-1185">Reference proteome</keyword>
<dbReference type="InterPro" id="IPR001314">
    <property type="entry name" value="Peptidase_S1A"/>
</dbReference>
<dbReference type="Gene3D" id="2.40.10.10">
    <property type="entry name" value="Trypsin-like serine proteases"/>
    <property type="match status" value="2"/>
</dbReference>
<proteinExistence type="predicted"/>
<evidence type="ECO:0000256" key="7">
    <source>
        <dbReference type="ARBA" id="ARBA00056912"/>
    </source>
</evidence>
<dbReference type="PROSITE" id="PS50240">
    <property type="entry name" value="TRYPSIN_DOM"/>
    <property type="match status" value="1"/>
</dbReference>
<gene>
    <name evidence="14" type="primary">PRSS50</name>
</gene>
<evidence type="ECO:0000256" key="3">
    <source>
        <dbReference type="ARBA" id="ARBA00022729"/>
    </source>
</evidence>
<dbReference type="Proteomes" id="UP000245340">
    <property type="component" value="Unplaced"/>
</dbReference>
<dbReference type="SUPFAM" id="SSF50494">
    <property type="entry name" value="Trypsin-like serine proteases"/>
    <property type="match status" value="1"/>
</dbReference>
<dbReference type="CDD" id="cd00190">
    <property type="entry name" value="Tryp_SPc"/>
    <property type="match status" value="1"/>
</dbReference>
<evidence type="ECO:0000313" key="14">
    <source>
        <dbReference type="RefSeq" id="XP_004399358.1"/>
    </source>
</evidence>
<dbReference type="Pfam" id="PF00089">
    <property type="entry name" value="Trypsin"/>
    <property type="match status" value="1"/>
</dbReference>
<sequence length="440" mass="48221">MKARTQPQGRGLQERGGTGTGCASLRVPRKCLATRCERDQGAKGAEAWWCRQKGGQRTPARAADGGRRRERSIAALSLLLRNGAPVQAAGPQAGPPGPRGGWPSSAAAAAAAAGVAEADGVTCPSDEPRLPHQAPTDPSQRTTLQTQTVSVSNGDISFLTCGSSHEQDPTLRDPDAVARRWPWMVSVQANGTHVCAGTLISSRWVLTAAHCLIQHNFTYSVRVGSPRIDQVSPTTSDVPAYQVILNKRYRSHRYWSWVGRAHDIALLKLVWPLKYNKYVWPICLPGLDYEVKDGSLCTVTGWGLPRFDGVWPQFRTIQEKGVTILSSKECDKLYHRISKVPSLVRVVDSRMVCAEDLDREHFCYEISGEPLACSVDTTWYLVGLVSWGPGCRKSEAPPIYLQVTSYQRWIWERISGQALPAPSRALLLVLPLPLSLLAAL</sequence>
<evidence type="ECO:0000256" key="10">
    <source>
        <dbReference type="ARBA" id="ARBA00080183"/>
    </source>
</evidence>
<feature type="region of interest" description="Disordered" evidence="11">
    <location>
        <begin position="1"/>
        <end position="24"/>
    </location>
</feature>
<dbReference type="PANTHER" id="PTHR24253:SF35">
    <property type="entry name" value="THREONINE PROTEASE PRSS50-RELATED"/>
    <property type="match status" value="1"/>
</dbReference>
<keyword evidence="4" id="KW-0378">Hydrolase</keyword>
<dbReference type="PANTHER" id="PTHR24253">
    <property type="entry name" value="TRANSMEMBRANE PROTEASE SERINE"/>
    <property type="match status" value="1"/>
</dbReference>
<evidence type="ECO:0000256" key="4">
    <source>
        <dbReference type="ARBA" id="ARBA00022801"/>
    </source>
</evidence>
<dbReference type="InterPro" id="IPR001254">
    <property type="entry name" value="Trypsin_dom"/>
</dbReference>
<comment type="function">
    <text evidence="7">May be involved in proteolysis through its threonine endopeptidase activity.</text>
</comment>
<keyword evidence="5" id="KW-1015">Disulfide bond</keyword>
<keyword evidence="1 14" id="KW-0645">Protease</keyword>
<evidence type="ECO:0000256" key="8">
    <source>
        <dbReference type="ARBA" id="ARBA00072446"/>
    </source>
</evidence>
<evidence type="ECO:0000256" key="11">
    <source>
        <dbReference type="SAM" id="MobiDB-lite"/>
    </source>
</evidence>
<feature type="domain" description="Peptidase S1" evidence="12">
    <location>
        <begin position="151"/>
        <end position="415"/>
    </location>
</feature>
<feature type="region of interest" description="Disordered" evidence="11">
    <location>
        <begin position="86"/>
        <end position="106"/>
    </location>
</feature>
<evidence type="ECO:0000256" key="9">
    <source>
        <dbReference type="ARBA" id="ARBA00075622"/>
    </source>
</evidence>
<dbReference type="SMART" id="SM00020">
    <property type="entry name" value="Tryp_SPc"/>
    <property type="match status" value="1"/>
</dbReference>
<evidence type="ECO:0000256" key="6">
    <source>
        <dbReference type="ARBA" id="ARBA00023180"/>
    </source>
</evidence>
<dbReference type="GO" id="GO:0006508">
    <property type="term" value="P:proteolysis"/>
    <property type="evidence" value="ECO:0007669"/>
    <property type="project" value="UniProtKB-KW"/>
</dbReference>
<reference evidence="14" key="1">
    <citation type="submission" date="2025-08" db="UniProtKB">
        <authorList>
            <consortium name="RefSeq"/>
        </authorList>
    </citation>
    <scope>IDENTIFICATION</scope>
</reference>
<keyword evidence="3" id="KW-0732">Signal</keyword>
<evidence type="ECO:0000256" key="5">
    <source>
        <dbReference type="ARBA" id="ARBA00023157"/>
    </source>
</evidence>
<organism evidence="13 14">
    <name type="scientific">Odobenus rosmarus divergens</name>
    <name type="common">Pacific walrus</name>
    <dbReference type="NCBI Taxonomy" id="9708"/>
    <lineage>
        <taxon>Eukaryota</taxon>
        <taxon>Metazoa</taxon>
        <taxon>Chordata</taxon>
        <taxon>Craniata</taxon>
        <taxon>Vertebrata</taxon>
        <taxon>Euteleostomi</taxon>
        <taxon>Mammalia</taxon>
        <taxon>Eutheria</taxon>
        <taxon>Laurasiatheria</taxon>
        <taxon>Carnivora</taxon>
        <taxon>Caniformia</taxon>
        <taxon>Pinnipedia</taxon>
        <taxon>Odobenidae</taxon>
        <taxon>Odobenus</taxon>
    </lineage>
</organism>
<name>A0A9B0GHI4_ODORO</name>
<evidence type="ECO:0000256" key="1">
    <source>
        <dbReference type="ARBA" id="ARBA00022670"/>
    </source>
</evidence>
<evidence type="ECO:0000313" key="13">
    <source>
        <dbReference type="Proteomes" id="UP000245340"/>
    </source>
</evidence>
<dbReference type="GO" id="GO:0004252">
    <property type="term" value="F:serine-type endopeptidase activity"/>
    <property type="evidence" value="ECO:0007669"/>
    <property type="project" value="InterPro"/>
</dbReference>
<dbReference type="FunFam" id="2.40.10.10:FF:000106">
    <property type="entry name" value="Probable threonine protease PRSS50"/>
    <property type="match status" value="1"/>
</dbReference>
<protein>
    <recommendedName>
        <fullName evidence="8">Probable threonine protease PRSS50</fullName>
    </recommendedName>
    <alternativeName>
        <fullName evidence="9">Serine protease 50</fullName>
    </alternativeName>
    <alternativeName>
        <fullName evidence="10">Testis-specific protease-like protein 50</fullName>
    </alternativeName>
</protein>
<dbReference type="GO" id="GO:0005783">
    <property type="term" value="C:endoplasmic reticulum"/>
    <property type="evidence" value="ECO:0007669"/>
    <property type="project" value="TreeGrafter"/>
</dbReference>